<evidence type="ECO:0000256" key="3">
    <source>
        <dbReference type="ARBA" id="ARBA00022942"/>
    </source>
</evidence>
<feature type="compositionally biased region" description="Basic and acidic residues" evidence="5">
    <location>
        <begin position="852"/>
        <end position="868"/>
    </location>
</feature>
<evidence type="ECO:0000256" key="5">
    <source>
        <dbReference type="SAM" id="MobiDB-lite"/>
    </source>
</evidence>
<dbReference type="InterPro" id="IPR048570">
    <property type="entry name" value="PSMD1_RPN2_N"/>
</dbReference>
<dbReference type="FunFam" id="1.25.10.10:FF:000017">
    <property type="entry name" value="26S proteasome non-ATPase regulatory subunit 1"/>
    <property type="match status" value="1"/>
</dbReference>
<protein>
    <recommendedName>
        <fullName evidence="10">26S proteasome non-ATPase regulatory subunit 1 homolog</fullName>
    </recommendedName>
</protein>
<feature type="compositionally biased region" description="Basic and acidic residues" evidence="5">
    <location>
        <begin position="880"/>
        <end position="902"/>
    </location>
</feature>
<dbReference type="Pfam" id="PF13646">
    <property type="entry name" value="HEAT_2"/>
    <property type="match status" value="1"/>
</dbReference>
<name>A0A9W7GG44_9STRA</name>
<dbReference type="InterPro" id="IPR011989">
    <property type="entry name" value="ARM-like"/>
</dbReference>
<dbReference type="Proteomes" id="UP001165065">
    <property type="component" value="Unassembled WGS sequence"/>
</dbReference>
<feature type="compositionally biased region" description="Polar residues" evidence="5">
    <location>
        <begin position="909"/>
        <end position="918"/>
    </location>
</feature>
<reference evidence="9" key="1">
    <citation type="journal article" date="2023" name="Commun. Biol.">
        <title>Genome analysis of Parmales, the sister group of diatoms, reveals the evolutionary specialization of diatoms from phago-mixotrophs to photoautotrophs.</title>
        <authorList>
            <person name="Ban H."/>
            <person name="Sato S."/>
            <person name="Yoshikawa S."/>
            <person name="Yamada K."/>
            <person name="Nakamura Y."/>
            <person name="Ichinomiya M."/>
            <person name="Sato N."/>
            <person name="Blanc-Mathieu R."/>
            <person name="Endo H."/>
            <person name="Kuwata A."/>
            <person name="Ogata H."/>
        </authorList>
    </citation>
    <scope>NUCLEOTIDE SEQUENCE [LARGE SCALE GENOMIC DNA]</scope>
</reference>
<feature type="domain" description="26S proteasome non-ATPase regulatory subunit 1/RPN2 N-terminal" evidence="7">
    <location>
        <begin position="17"/>
        <end position="340"/>
    </location>
</feature>
<dbReference type="InterPro" id="IPR016642">
    <property type="entry name" value="26S_Psome_Rpn2"/>
</dbReference>
<dbReference type="GO" id="GO:0034515">
    <property type="term" value="C:proteasome storage granule"/>
    <property type="evidence" value="ECO:0007669"/>
    <property type="project" value="TreeGrafter"/>
</dbReference>
<keyword evidence="2" id="KW-0677">Repeat</keyword>
<evidence type="ECO:0000259" key="6">
    <source>
        <dbReference type="Pfam" id="PF18004"/>
    </source>
</evidence>
<comment type="caution">
    <text evidence="8">The sequence shown here is derived from an EMBL/GenBank/DDBJ whole genome shotgun (WGS) entry which is preliminary data.</text>
</comment>
<gene>
    <name evidence="8" type="ORF">TrCOL_g514</name>
</gene>
<dbReference type="Gene3D" id="1.25.10.10">
    <property type="entry name" value="Leucine-rich Repeat Variant"/>
    <property type="match status" value="1"/>
</dbReference>
<feature type="compositionally biased region" description="Acidic residues" evidence="5">
    <location>
        <begin position="995"/>
        <end position="1007"/>
    </location>
</feature>
<dbReference type="Pfam" id="PF21505">
    <property type="entry name" value="RPN2_N"/>
    <property type="match status" value="1"/>
</dbReference>
<dbReference type="OrthoDB" id="261572at2759"/>
<dbReference type="InterPro" id="IPR016024">
    <property type="entry name" value="ARM-type_fold"/>
</dbReference>
<dbReference type="SUPFAM" id="SSF48371">
    <property type="entry name" value="ARM repeat"/>
    <property type="match status" value="1"/>
</dbReference>
<keyword evidence="3 4" id="KW-0647">Proteasome</keyword>
<sequence>MATTMATNSLPPAPNASAVSLLSLLSPENKPKLIHAALVKLLSVVDSLWFEVSSSLPQLEEIAEDTNHDAKTRAVACAVASRVFFHLEEYRDALRLALGAGDEYFNVVADKNPYIETLVCKAIEIYTKGKGGDDDGDDDGLDVDGMDDDEDDGMNEKVVSVVEKMFERCYVDRQWTHALGIALEARNIDKVVEIYTKCDGLDEKLAALKYGLSACTTVVTNKKFRNAALKVIAEQIKGLPPSHMDYASRCMCDHLLGNSEDVWKLIHALLKEGGDSTLMAFQLCFDLVDTGDQHFVAAVAKGIEGMVGEMVGDLKDGYDKCMRIMLGGFAGELELAFLYKESDSDPLIIKNLKKSLEEKSSRNSMLHSMSIHTHAFLNAGTTNDTFLRDNLDFLKKASNWAKFSAIAGLGCIHQGHVGEAMELLDPYLPAEGATIAPESGYSEGGALMALGLIHAKPNCPYEKRQSTTGYLRQQLRNYSSNETIAHGAATGIGLAGLGCRDPAIFNELKDVLYTDSAVAGEAAGLAMGMVMLGGAGNGDDSVTEMLAYAKDTTHEKIIRGLSLGIALMHYGLEDGADGIIEQLVRDRDPVLRYGGMYTIALAYVGTGSNKAIKKLLAVAISDVSNEVRMGAIISLAFVLFKDSKRVPELVKLLLVSFNPHVRYASCMAVGIAMAGTADPKVLTMLEGMMEDLTDFVRQGAMLATSMVLMQSSDTKRAKAFRTKITGIVAEKHQSPLTKMGAILSQGIMEAGGRNVTLSMGSRNGFTKPTSVVGIMMFMQHWFWHPCTTFLGLAFQPTLMAGLNKDLNFVKKFTVICNSKPSVYAYPARLEEKKEEEKKRVTTVTLSTTAKAKAKEDKKKKEEDGKGDSMDVDGEKEEEEGGGKEGEEGGEKKKEKKGPEPKSFELANPSRMTKAQTKVCSAMPGQRYSQLLKGDIRGIVMLTDSTPAEEDEEVEVVKAPSVEEDEAPMPEPFIWRPGGAAPAATEGGGEAKEEEKGGEEEKMDESKE</sequence>
<evidence type="ECO:0000256" key="2">
    <source>
        <dbReference type="ARBA" id="ARBA00022737"/>
    </source>
</evidence>
<feature type="region of interest" description="Disordered" evidence="5">
    <location>
        <begin position="942"/>
        <end position="1007"/>
    </location>
</feature>
<dbReference type="EMBL" id="BRYA01000194">
    <property type="protein sequence ID" value="GMI43565.1"/>
    <property type="molecule type" value="Genomic_DNA"/>
</dbReference>
<evidence type="ECO:0000256" key="4">
    <source>
        <dbReference type="PIRNR" id="PIRNR015947"/>
    </source>
</evidence>
<feature type="compositionally biased region" description="Acidic residues" evidence="5">
    <location>
        <begin position="869"/>
        <end position="879"/>
    </location>
</feature>
<organism evidence="8 9">
    <name type="scientific">Triparma columacea</name>
    <dbReference type="NCBI Taxonomy" id="722753"/>
    <lineage>
        <taxon>Eukaryota</taxon>
        <taxon>Sar</taxon>
        <taxon>Stramenopiles</taxon>
        <taxon>Ochrophyta</taxon>
        <taxon>Bolidophyceae</taxon>
        <taxon>Parmales</taxon>
        <taxon>Triparmaceae</taxon>
        <taxon>Triparma</taxon>
    </lineage>
</organism>
<feature type="domain" description="26S proteasome regulatory subunit RPN2 C-terminal" evidence="6">
    <location>
        <begin position="797"/>
        <end position="951"/>
    </location>
</feature>
<dbReference type="GO" id="GO:0005634">
    <property type="term" value="C:nucleus"/>
    <property type="evidence" value="ECO:0007669"/>
    <property type="project" value="TreeGrafter"/>
</dbReference>
<evidence type="ECO:0000313" key="9">
    <source>
        <dbReference type="Proteomes" id="UP001165065"/>
    </source>
</evidence>
<keyword evidence="9" id="KW-1185">Reference proteome</keyword>
<dbReference type="GO" id="GO:0042176">
    <property type="term" value="P:regulation of protein catabolic process"/>
    <property type="evidence" value="ECO:0007669"/>
    <property type="project" value="UniProtKB-UniRule"/>
</dbReference>
<dbReference type="InterPro" id="IPR040623">
    <property type="entry name" value="RPN2_C"/>
</dbReference>
<comment type="similarity">
    <text evidence="1 4">Belongs to the proteasome subunit S1 family.</text>
</comment>
<evidence type="ECO:0000256" key="1">
    <source>
        <dbReference type="ARBA" id="ARBA00006308"/>
    </source>
</evidence>
<evidence type="ECO:0000313" key="8">
    <source>
        <dbReference type="EMBL" id="GMI43565.1"/>
    </source>
</evidence>
<dbReference type="PIRSF" id="PIRSF015947">
    <property type="entry name" value="26S_Psome_Rpn2"/>
    <property type="match status" value="1"/>
</dbReference>
<dbReference type="AlphaFoldDB" id="A0A9W7GG44"/>
<evidence type="ECO:0000259" key="7">
    <source>
        <dbReference type="Pfam" id="PF21505"/>
    </source>
</evidence>
<dbReference type="GO" id="GO:0043161">
    <property type="term" value="P:proteasome-mediated ubiquitin-dependent protein catabolic process"/>
    <property type="evidence" value="ECO:0007669"/>
    <property type="project" value="TreeGrafter"/>
</dbReference>
<dbReference type="PANTHER" id="PTHR10943">
    <property type="entry name" value="26S PROTEASOME NON-ATPASE REGULATORY SUBUNIT"/>
    <property type="match status" value="1"/>
</dbReference>
<proteinExistence type="inferred from homology"/>
<feature type="region of interest" description="Disordered" evidence="5">
    <location>
        <begin position="847"/>
        <end position="921"/>
    </location>
</feature>
<dbReference type="Pfam" id="PF18004">
    <property type="entry name" value="RPN2_C"/>
    <property type="match status" value="1"/>
</dbReference>
<accession>A0A9W7GG44</accession>
<dbReference type="GO" id="GO:0030234">
    <property type="term" value="F:enzyme regulator activity"/>
    <property type="evidence" value="ECO:0007669"/>
    <property type="project" value="UniProtKB-UniRule"/>
</dbReference>
<dbReference type="PANTHER" id="PTHR10943:SF2">
    <property type="entry name" value="26S PROTEASOME NON-ATPASE REGULATORY SUBUNIT 1"/>
    <property type="match status" value="1"/>
</dbReference>
<evidence type="ECO:0008006" key="10">
    <source>
        <dbReference type="Google" id="ProtNLM"/>
    </source>
</evidence>
<dbReference type="GO" id="GO:0008540">
    <property type="term" value="C:proteasome regulatory particle, base subcomplex"/>
    <property type="evidence" value="ECO:0007669"/>
    <property type="project" value="UniProtKB-UniRule"/>
</dbReference>